<gene>
    <name evidence="15" type="ORF">FSP39_018726</name>
</gene>
<organism evidence="15 16">
    <name type="scientific">Pinctada imbricata</name>
    <name type="common">Atlantic pearl-oyster</name>
    <name type="synonym">Pinctada martensii</name>
    <dbReference type="NCBI Taxonomy" id="66713"/>
    <lineage>
        <taxon>Eukaryota</taxon>
        <taxon>Metazoa</taxon>
        <taxon>Spiralia</taxon>
        <taxon>Lophotrochozoa</taxon>
        <taxon>Mollusca</taxon>
        <taxon>Bivalvia</taxon>
        <taxon>Autobranchia</taxon>
        <taxon>Pteriomorphia</taxon>
        <taxon>Pterioida</taxon>
        <taxon>Pterioidea</taxon>
        <taxon>Pteriidae</taxon>
        <taxon>Pinctada</taxon>
    </lineage>
</organism>
<evidence type="ECO:0000256" key="10">
    <source>
        <dbReference type="ARBA" id="ARBA00023242"/>
    </source>
</evidence>
<keyword evidence="10" id="KW-0539">Nucleus</keyword>
<evidence type="ECO:0000256" key="5">
    <source>
        <dbReference type="ARBA" id="ARBA00022771"/>
    </source>
</evidence>
<dbReference type="SUPFAM" id="SSF57783">
    <property type="entry name" value="Zinc beta-ribbon"/>
    <property type="match status" value="1"/>
</dbReference>
<feature type="compositionally biased region" description="Basic residues" evidence="13">
    <location>
        <begin position="402"/>
        <end position="412"/>
    </location>
</feature>
<dbReference type="FunFam" id="1.10.472.10:FF:000002">
    <property type="entry name" value="Transcription factor IIIB 90 kDa subunit"/>
    <property type="match status" value="1"/>
</dbReference>
<feature type="region of interest" description="Disordered" evidence="13">
    <location>
        <begin position="387"/>
        <end position="413"/>
    </location>
</feature>
<keyword evidence="9" id="KW-0804">Transcription</keyword>
<keyword evidence="7" id="KW-0805">Transcription regulation</keyword>
<dbReference type="GO" id="GO:0005634">
    <property type="term" value="C:nucleus"/>
    <property type="evidence" value="ECO:0007669"/>
    <property type="project" value="UniProtKB-SubCell"/>
</dbReference>
<evidence type="ECO:0000256" key="8">
    <source>
        <dbReference type="ARBA" id="ARBA00023159"/>
    </source>
</evidence>
<keyword evidence="8" id="KW-0010">Activator</keyword>
<keyword evidence="6" id="KW-0862">Zinc</keyword>
<evidence type="ECO:0000256" key="3">
    <source>
        <dbReference type="ARBA" id="ARBA00022723"/>
    </source>
</evidence>
<dbReference type="InterPro" id="IPR013150">
    <property type="entry name" value="TFIIB_cyclin"/>
</dbReference>
<feature type="compositionally biased region" description="Basic and acidic residues" evidence="13">
    <location>
        <begin position="324"/>
        <end position="333"/>
    </location>
</feature>
<dbReference type="SUPFAM" id="SSF47954">
    <property type="entry name" value="Cyclin-like"/>
    <property type="match status" value="1"/>
</dbReference>
<accession>A0AA89C3T6</accession>
<dbReference type="FunFam" id="2.20.25.10:FF:000012">
    <property type="entry name" value="Putative transcription factor IIIB 90 kDa subunit"/>
    <property type="match status" value="1"/>
</dbReference>
<feature type="domain" description="TFIIB-type" evidence="14">
    <location>
        <begin position="3"/>
        <end position="34"/>
    </location>
</feature>
<evidence type="ECO:0000256" key="12">
    <source>
        <dbReference type="PROSITE-ProRule" id="PRU00469"/>
    </source>
</evidence>
<proteinExistence type="inferred from homology"/>
<comment type="similarity">
    <text evidence="2">Belongs to the TFIIB family.</text>
</comment>
<name>A0AA89C3T6_PINIB</name>
<dbReference type="Gene3D" id="1.10.472.10">
    <property type="entry name" value="Cyclin-like"/>
    <property type="match status" value="1"/>
</dbReference>
<dbReference type="Gene3D" id="1.20.5.650">
    <property type="entry name" value="Single helix bin"/>
    <property type="match status" value="1"/>
</dbReference>
<dbReference type="Proteomes" id="UP001186944">
    <property type="component" value="Unassembled WGS sequence"/>
</dbReference>
<evidence type="ECO:0000256" key="4">
    <source>
        <dbReference type="ARBA" id="ARBA00022737"/>
    </source>
</evidence>
<dbReference type="GO" id="GO:0008270">
    <property type="term" value="F:zinc ion binding"/>
    <property type="evidence" value="ECO:0007669"/>
    <property type="project" value="UniProtKB-KW"/>
</dbReference>
<evidence type="ECO:0000313" key="15">
    <source>
        <dbReference type="EMBL" id="KAK3093671.1"/>
    </source>
</evidence>
<keyword evidence="5 12" id="KW-0863">Zinc-finger</keyword>
<evidence type="ECO:0000256" key="11">
    <source>
        <dbReference type="ARBA" id="ARBA00031009"/>
    </source>
</evidence>
<evidence type="ECO:0000256" key="13">
    <source>
        <dbReference type="SAM" id="MobiDB-lite"/>
    </source>
</evidence>
<dbReference type="GO" id="GO:0000126">
    <property type="term" value="C:transcription factor TFIIIB complex"/>
    <property type="evidence" value="ECO:0007669"/>
    <property type="project" value="TreeGrafter"/>
</dbReference>
<evidence type="ECO:0000256" key="6">
    <source>
        <dbReference type="ARBA" id="ARBA00022833"/>
    </source>
</evidence>
<dbReference type="SMART" id="SM00385">
    <property type="entry name" value="CYCLIN"/>
    <property type="match status" value="1"/>
</dbReference>
<evidence type="ECO:0000313" key="16">
    <source>
        <dbReference type="Proteomes" id="UP001186944"/>
    </source>
</evidence>
<dbReference type="Pfam" id="PF07741">
    <property type="entry name" value="BRF1"/>
    <property type="match status" value="1"/>
</dbReference>
<dbReference type="Pfam" id="PF08271">
    <property type="entry name" value="Zn_Ribbon_TF"/>
    <property type="match status" value="1"/>
</dbReference>
<feature type="compositionally biased region" description="Acidic residues" evidence="13">
    <location>
        <begin position="334"/>
        <end position="345"/>
    </location>
</feature>
<keyword evidence="16" id="KW-1185">Reference proteome</keyword>
<dbReference type="Pfam" id="PF00382">
    <property type="entry name" value="TFIIB"/>
    <property type="match status" value="1"/>
</dbReference>
<dbReference type="GO" id="GO:0097550">
    <property type="term" value="C:transcription preinitiation complex"/>
    <property type="evidence" value="ECO:0007669"/>
    <property type="project" value="TreeGrafter"/>
</dbReference>
<evidence type="ECO:0000256" key="9">
    <source>
        <dbReference type="ARBA" id="ARBA00023163"/>
    </source>
</evidence>
<feature type="region of interest" description="Disordered" evidence="13">
    <location>
        <begin position="324"/>
        <end position="345"/>
    </location>
</feature>
<dbReference type="PROSITE" id="PS51134">
    <property type="entry name" value="ZF_TFIIB"/>
    <property type="match status" value="1"/>
</dbReference>
<dbReference type="InterPro" id="IPR011665">
    <property type="entry name" value="BRF1_TBP-bd_dom"/>
</dbReference>
<dbReference type="GO" id="GO:0070897">
    <property type="term" value="P:transcription preinitiation complex assembly"/>
    <property type="evidence" value="ECO:0007669"/>
    <property type="project" value="InterPro"/>
</dbReference>
<evidence type="ECO:0000256" key="7">
    <source>
        <dbReference type="ARBA" id="ARBA00023015"/>
    </source>
</evidence>
<dbReference type="InterPro" id="IPR013763">
    <property type="entry name" value="Cyclin-like_dom"/>
</dbReference>
<dbReference type="CDD" id="cd20554">
    <property type="entry name" value="CYCLIN_TFIIIB90_rpt2"/>
    <property type="match status" value="1"/>
</dbReference>
<reference evidence="15" key="1">
    <citation type="submission" date="2019-08" db="EMBL/GenBank/DDBJ databases">
        <title>The improved chromosome-level genome for the pearl oyster Pinctada fucata martensii using PacBio sequencing and Hi-C.</title>
        <authorList>
            <person name="Zheng Z."/>
        </authorList>
    </citation>
    <scope>NUCLEOTIDE SEQUENCE</scope>
    <source>
        <strain evidence="15">ZZ-2019</strain>
        <tissue evidence="15">Adductor muscle</tissue>
    </source>
</reference>
<dbReference type="AlphaFoldDB" id="A0AA89C3T6"/>
<comment type="caution">
    <text evidence="15">The sequence shown here is derived from an EMBL/GenBank/DDBJ whole genome shotgun (WGS) entry which is preliminary data.</text>
</comment>
<dbReference type="EMBL" id="VSWD01000009">
    <property type="protein sequence ID" value="KAK3093671.1"/>
    <property type="molecule type" value="Genomic_DNA"/>
</dbReference>
<dbReference type="GO" id="GO:0017025">
    <property type="term" value="F:TBP-class protein binding"/>
    <property type="evidence" value="ECO:0007669"/>
    <property type="project" value="InterPro"/>
</dbReference>
<dbReference type="PANTHER" id="PTHR11618:SF4">
    <property type="entry name" value="TRANSCRIPTION FACTOR IIIB 90 KDA SUBUNIT"/>
    <property type="match status" value="1"/>
</dbReference>
<sequence>MSSKAVCNQCGCTDIDTDPARGDAVCTNCGSVLEDQIIVSEIQFEEHATGASSVIGQFVSSDGTKSHSLGISFPHGMKKESRTVTLDNDPCLYVARFAHKLEFGDKTHEVAMTALRLVSRMKRDWMHTGRRPSGLCGAALIVAARMHDFARSVNDLVRVVKVCDTTIRKRLSEFSLTASSQLTIEEFQKIDLEEEADPPSFTASKLKAQKAKLAQLEEQNKLPDLENAVTELQREIEDGLEPAKPRGPYAGYARVDEPKESSYRVNEAGKEEENVTKFIEEETLTPYMEEGGAEVVDREKMREKLIKPVHVALGINTLAREVIKEDPKEKESEPENDDGEIDLTGIDDDELEKQYLLTDDEIIAKTKLWMNANAEYLKEQKEKEERLAREKEEEAKNPEKFKPKKTRKKRKPIQAATAEEAIVKLLHEKKISNKINYDVLNDLKGRGITPVSTPIKETPFILGGNDSNRPPLNRYGTWKCKCNLFEFFLCLVKAAFRISLVMI</sequence>
<dbReference type="PANTHER" id="PTHR11618">
    <property type="entry name" value="TRANSCRIPTION INITIATION FACTOR IIB-RELATED"/>
    <property type="match status" value="1"/>
</dbReference>
<dbReference type="InterPro" id="IPR036915">
    <property type="entry name" value="Cyclin-like_sf"/>
</dbReference>
<evidence type="ECO:0000256" key="2">
    <source>
        <dbReference type="ARBA" id="ARBA00010857"/>
    </source>
</evidence>
<dbReference type="Gene3D" id="2.20.25.10">
    <property type="match status" value="1"/>
</dbReference>
<evidence type="ECO:0000259" key="14">
    <source>
        <dbReference type="PROSITE" id="PS51134"/>
    </source>
</evidence>
<feature type="compositionally biased region" description="Basic and acidic residues" evidence="13">
    <location>
        <begin position="387"/>
        <end position="401"/>
    </location>
</feature>
<keyword evidence="3" id="KW-0479">Metal-binding</keyword>
<protein>
    <recommendedName>
        <fullName evidence="11">B-related factor 1</fullName>
    </recommendedName>
</protein>
<comment type="subcellular location">
    <subcellularLocation>
        <location evidence="1">Nucleus</location>
    </subcellularLocation>
</comment>
<dbReference type="GO" id="GO:0000995">
    <property type="term" value="F:RNA polymerase III general transcription initiation factor activity"/>
    <property type="evidence" value="ECO:0007669"/>
    <property type="project" value="TreeGrafter"/>
</dbReference>
<evidence type="ECO:0000256" key="1">
    <source>
        <dbReference type="ARBA" id="ARBA00004123"/>
    </source>
</evidence>
<dbReference type="InterPro" id="IPR013137">
    <property type="entry name" value="Znf_TFIIB"/>
</dbReference>
<dbReference type="GO" id="GO:0001006">
    <property type="term" value="F:RNA polymerase III type 3 promoter sequence-specific DNA binding"/>
    <property type="evidence" value="ECO:0007669"/>
    <property type="project" value="TreeGrafter"/>
</dbReference>
<keyword evidence="4" id="KW-0677">Repeat</keyword>
<dbReference type="InterPro" id="IPR000812">
    <property type="entry name" value="TFIIB"/>
</dbReference>